<dbReference type="EMBL" id="BRYB01004295">
    <property type="protein sequence ID" value="GMI28728.1"/>
    <property type="molecule type" value="Genomic_DNA"/>
</dbReference>
<proteinExistence type="predicted"/>
<keyword evidence="3" id="KW-1185">Reference proteome</keyword>
<accession>A0ABQ6MMS7</accession>
<evidence type="ECO:0000313" key="2">
    <source>
        <dbReference type="EMBL" id="GMI28728.1"/>
    </source>
</evidence>
<reference evidence="2 3" key="1">
    <citation type="journal article" date="2023" name="Commun. Biol.">
        <title>Genome analysis of Parmales, the sister group of diatoms, reveals the evolutionary specialization of diatoms from phago-mixotrophs to photoautotrophs.</title>
        <authorList>
            <person name="Ban H."/>
            <person name="Sato S."/>
            <person name="Yoshikawa S."/>
            <person name="Yamada K."/>
            <person name="Nakamura Y."/>
            <person name="Ichinomiya M."/>
            <person name="Sato N."/>
            <person name="Blanc-Mathieu R."/>
            <person name="Endo H."/>
            <person name="Kuwata A."/>
            <person name="Ogata H."/>
        </authorList>
    </citation>
    <scope>NUCLEOTIDE SEQUENCE [LARGE SCALE GENOMIC DNA]</scope>
</reference>
<feature type="region of interest" description="Disordered" evidence="1">
    <location>
        <begin position="85"/>
        <end position="129"/>
    </location>
</feature>
<organism evidence="2 3">
    <name type="scientific">Tetraparma gracilis</name>
    <dbReference type="NCBI Taxonomy" id="2962635"/>
    <lineage>
        <taxon>Eukaryota</taxon>
        <taxon>Sar</taxon>
        <taxon>Stramenopiles</taxon>
        <taxon>Ochrophyta</taxon>
        <taxon>Bolidophyceae</taxon>
        <taxon>Parmales</taxon>
        <taxon>Triparmaceae</taxon>
        <taxon>Tetraparma</taxon>
    </lineage>
</organism>
<sequence>MIRGPLSRLLAQRLPSNPLLACPRSTLWPVLTAARGRGKSTMASPALDEPLPHHAWSQPLSSPRFPAGTFPDVVGSLVFEEVSAPPADVPEPTKKKKRHFNTKAKRTRDLPQPSRSSQPQHKSKDRPPTFAECAVRWVRVKGSAKTFPAEKVAEAVLHNCEFRVAKVLDTVRFYFDSSPSPSTSVASDCGHWYVKVELAQPSQDRPDGGSHGSSKRHTPPAYDRRRNW</sequence>
<name>A0ABQ6MMS7_9STRA</name>
<comment type="caution">
    <text evidence="2">The sequence shown here is derived from an EMBL/GenBank/DDBJ whole genome shotgun (WGS) entry which is preliminary data.</text>
</comment>
<evidence type="ECO:0000313" key="3">
    <source>
        <dbReference type="Proteomes" id="UP001165060"/>
    </source>
</evidence>
<gene>
    <name evidence="2" type="ORF">TeGR_g6290</name>
</gene>
<evidence type="ECO:0000256" key="1">
    <source>
        <dbReference type="SAM" id="MobiDB-lite"/>
    </source>
</evidence>
<dbReference type="Proteomes" id="UP001165060">
    <property type="component" value="Unassembled WGS sequence"/>
</dbReference>
<protein>
    <submittedName>
        <fullName evidence="2">Uncharacterized protein</fullName>
    </submittedName>
</protein>
<feature type="region of interest" description="Disordered" evidence="1">
    <location>
        <begin position="199"/>
        <end position="228"/>
    </location>
</feature>
<feature type="compositionally biased region" description="Basic residues" evidence="1">
    <location>
        <begin position="94"/>
        <end position="106"/>
    </location>
</feature>